<feature type="domain" description="PAC" evidence="15">
    <location>
        <begin position="400"/>
        <end position="453"/>
    </location>
</feature>
<keyword evidence="10" id="KW-1133">Transmembrane helix</keyword>
<dbReference type="RefSeq" id="WP_091146361.1">
    <property type="nucleotide sequence ID" value="NZ_FNAI01000002.1"/>
</dbReference>
<dbReference type="InterPro" id="IPR000014">
    <property type="entry name" value="PAS"/>
</dbReference>
<dbReference type="PANTHER" id="PTHR42878:SF7">
    <property type="entry name" value="SENSOR HISTIDINE KINASE GLRK"/>
    <property type="match status" value="1"/>
</dbReference>
<evidence type="ECO:0000256" key="7">
    <source>
        <dbReference type="ARBA" id="ARBA00022741"/>
    </source>
</evidence>
<dbReference type="GO" id="GO:0007234">
    <property type="term" value="P:osmosensory signaling via phosphorelay pathway"/>
    <property type="evidence" value="ECO:0007669"/>
    <property type="project" value="TreeGrafter"/>
</dbReference>
<dbReference type="SUPFAM" id="SSF55874">
    <property type="entry name" value="ATPase domain of HSP90 chaperone/DNA topoisomerase II/histidine kinase"/>
    <property type="match status" value="1"/>
</dbReference>
<dbReference type="PROSITE" id="PS50112">
    <property type="entry name" value="PAS"/>
    <property type="match status" value="1"/>
</dbReference>
<dbReference type="Pfam" id="PF08448">
    <property type="entry name" value="PAS_4"/>
    <property type="match status" value="2"/>
</dbReference>
<keyword evidence="9" id="KW-0067">ATP-binding</keyword>
<feature type="domain" description="PAS" evidence="14">
    <location>
        <begin position="326"/>
        <end position="397"/>
    </location>
</feature>
<dbReference type="GO" id="GO:0000155">
    <property type="term" value="F:phosphorelay sensor kinase activity"/>
    <property type="evidence" value="ECO:0007669"/>
    <property type="project" value="InterPro"/>
</dbReference>
<keyword evidence="6" id="KW-0812">Transmembrane</keyword>
<evidence type="ECO:0000256" key="12">
    <source>
        <dbReference type="ARBA" id="ARBA00023136"/>
    </source>
</evidence>
<dbReference type="InterPro" id="IPR005467">
    <property type="entry name" value="His_kinase_dom"/>
</dbReference>
<evidence type="ECO:0000256" key="8">
    <source>
        <dbReference type="ARBA" id="ARBA00022777"/>
    </source>
</evidence>
<evidence type="ECO:0000256" key="3">
    <source>
        <dbReference type="ARBA" id="ARBA00012438"/>
    </source>
</evidence>
<evidence type="ECO:0000256" key="5">
    <source>
        <dbReference type="ARBA" id="ARBA00022679"/>
    </source>
</evidence>
<dbReference type="InterPro" id="IPR013655">
    <property type="entry name" value="PAS_fold_3"/>
</dbReference>
<dbReference type="SUPFAM" id="SSF55785">
    <property type="entry name" value="PYP-like sensor domain (PAS domain)"/>
    <property type="match status" value="3"/>
</dbReference>
<dbReference type="Pfam" id="PF08447">
    <property type="entry name" value="PAS_3"/>
    <property type="match status" value="1"/>
</dbReference>
<dbReference type="InterPro" id="IPR004358">
    <property type="entry name" value="Sig_transdc_His_kin-like_C"/>
</dbReference>
<dbReference type="EMBL" id="FNAI01000002">
    <property type="protein sequence ID" value="SDD73496.1"/>
    <property type="molecule type" value="Genomic_DNA"/>
</dbReference>
<evidence type="ECO:0000256" key="11">
    <source>
        <dbReference type="ARBA" id="ARBA00023012"/>
    </source>
</evidence>
<dbReference type="InterPro" id="IPR050351">
    <property type="entry name" value="BphY/WalK/GraS-like"/>
</dbReference>
<dbReference type="InterPro" id="IPR001610">
    <property type="entry name" value="PAC"/>
</dbReference>
<accession>A0A1G6X869</accession>
<dbReference type="GO" id="GO:0030295">
    <property type="term" value="F:protein kinase activator activity"/>
    <property type="evidence" value="ECO:0007669"/>
    <property type="project" value="TreeGrafter"/>
</dbReference>
<sequence>MGQAYQSLNNDHSFLRDGGEMGELVRAYDWSKNQLGTPDTWPQSLKTTLSIVLNSKFPMFLFWGPELICFYNDAYRPSLGNNGKHPAIGLKAETIWPEIWADIYPLIDNVLKGGEANWSEDQLLPIYRNGQLEDVYWTFSYSPVIDESGKPAGVFVTCNETTATVIARQKFEESNKQLRLALEGDEQARKKIRESENNLRHIILQAPVAIAIFRGPQYIVEIVNARALELWGRNETEVLGLPILETMSELEAQGVKQLMDDVYTSGIPYWATEMPIELLRQGQMETAWINFVYEPLFDAEGNINGLITTGTEVTAQVMARKKIEDSEERFRQALESGDLGTWSLDPETFAMTVSDRFKEIFGYAADEEVLPDDIFDLIDADYRDQIRVTIQAAVAGNLPSDIEYSLTQRVTKERRWVRATGKMFFDDRGNPVHYSGMLMDITERKMDDIRKNDFIGMVSHELKTPLTSLSAYAQMLQARSKKSGDEFAIVALDKVNIQVKKMSNMINGFLNISRLESGKILIVKQVFNLDDLINEMIEETKLTVSSHQINFNACTPIVVNADRDKIASVIANLLSNAIKYSPKGKNVNVECGINDGNAIVSIKDEGMGIKPQDREKLFDRYYRVETKHTKHISGFGIGLYLSAEIIQRHEGRIWVESESGVGSTFYFTIPLSA</sequence>
<dbReference type="Proteomes" id="UP000199072">
    <property type="component" value="Unassembled WGS sequence"/>
</dbReference>
<dbReference type="SMART" id="SM00387">
    <property type="entry name" value="HATPase_c"/>
    <property type="match status" value="1"/>
</dbReference>
<comment type="subcellular location">
    <subcellularLocation>
        <location evidence="2">Membrane</location>
        <topology evidence="2">Multi-pass membrane protein</topology>
    </subcellularLocation>
</comment>
<evidence type="ECO:0000259" key="15">
    <source>
        <dbReference type="PROSITE" id="PS50113"/>
    </source>
</evidence>
<keyword evidence="8" id="KW-0418">Kinase</keyword>
<evidence type="ECO:0000259" key="13">
    <source>
        <dbReference type="PROSITE" id="PS50109"/>
    </source>
</evidence>
<keyword evidence="7" id="KW-0547">Nucleotide-binding</keyword>
<feature type="domain" description="PAC" evidence="15">
    <location>
        <begin position="272"/>
        <end position="325"/>
    </location>
</feature>
<evidence type="ECO:0000256" key="1">
    <source>
        <dbReference type="ARBA" id="ARBA00000085"/>
    </source>
</evidence>
<dbReference type="CDD" id="cd00130">
    <property type="entry name" value="PAS"/>
    <property type="match status" value="1"/>
</dbReference>
<keyword evidence="5" id="KW-0808">Transferase</keyword>
<proteinExistence type="predicted"/>
<dbReference type="AlphaFoldDB" id="A0A1G6X869"/>
<dbReference type="Gene3D" id="3.30.450.20">
    <property type="entry name" value="PAS domain"/>
    <property type="match status" value="3"/>
</dbReference>
<organism evidence="16 17">
    <name type="scientific">Mucilaginibacter pineti</name>
    <dbReference type="NCBI Taxonomy" id="1391627"/>
    <lineage>
        <taxon>Bacteria</taxon>
        <taxon>Pseudomonadati</taxon>
        <taxon>Bacteroidota</taxon>
        <taxon>Sphingobacteriia</taxon>
        <taxon>Sphingobacteriales</taxon>
        <taxon>Sphingobacteriaceae</taxon>
        <taxon>Mucilaginibacter</taxon>
    </lineage>
</organism>
<evidence type="ECO:0000313" key="17">
    <source>
        <dbReference type="Proteomes" id="UP000199072"/>
    </source>
</evidence>
<comment type="catalytic activity">
    <reaction evidence="1">
        <text>ATP + protein L-histidine = ADP + protein N-phospho-L-histidine.</text>
        <dbReference type="EC" id="2.7.13.3"/>
    </reaction>
</comment>
<evidence type="ECO:0000256" key="6">
    <source>
        <dbReference type="ARBA" id="ARBA00022692"/>
    </source>
</evidence>
<dbReference type="Pfam" id="PF00512">
    <property type="entry name" value="HisKA"/>
    <property type="match status" value="1"/>
</dbReference>
<dbReference type="SMART" id="SM00086">
    <property type="entry name" value="PAC"/>
    <property type="match status" value="2"/>
</dbReference>
<keyword evidence="12" id="KW-0472">Membrane</keyword>
<keyword evidence="11" id="KW-0902">Two-component regulatory system</keyword>
<dbReference type="SMART" id="SM00388">
    <property type="entry name" value="HisKA"/>
    <property type="match status" value="1"/>
</dbReference>
<dbReference type="PROSITE" id="PS50109">
    <property type="entry name" value="HIS_KIN"/>
    <property type="match status" value="1"/>
</dbReference>
<dbReference type="EC" id="2.7.13.3" evidence="3"/>
<evidence type="ECO:0000256" key="9">
    <source>
        <dbReference type="ARBA" id="ARBA00022840"/>
    </source>
</evidence>
<dbReference type="STRING" id="1391627.SAMN05216464_102411"/>
<dbReference type="SUPFAM" id="SSF47384">
    <property type="entry name" value="Homodimeric domain of signal transducing histidine kinase"/>
    <property type="match status" value="1"/>
</dbReference>
<dbReference type="InterPro" id="IPR003661">
    <property type="entry name" value="HisK_dim/P_dom"/>
</dbReference>
<dbReference type="InterPro" id="IPR003594">
    <property type="entry name" value="HATPase_dom"/>
</dbReference>
<dbReference type="FunFam" id="3.30.565.10:FF:000006">
    <property type="entry name" value="Sensor histidine kinase WalK"/>
    <property type="match status" value="1"/>
</dbReference>
<evidence type="ECO:0000313" key="16">
    <source>
        <dbReference type="EMBL" id="SDD73496.1"/>
    </source>
</evidence>
<dbReference type="GO" id="GO:0005524">
    <property type="term" value="F:ATP binding"/>
    <property type="evidence" value="ECO:0007669"/>
    <property type="project" value="UniProtKB-KW"/>
</dbReference>
<dbReference type="InterPro" id="IPR036097">
    <property type="entry name" value="HisK_dim/P_sf"/>
</dbReference>
<dbReference type="PANTHER" id="PTHR42878">
    <property type="entry name" value="TWO-COMPONENT HISTIDINE KINASE"/>
    <property type="match status" value="1"/>
</dbReference>
<dbReference type="CDD" id="cd00082">
    <property type="entry name" value="HisKA"/>
    <property type="match status" value="1"/>
</dbReference>
<dbReference type="InterPro" id="IPR000700">
    <property type="entry name" value="PAS-assoc_C"/>
</dbReference>
<evidence type="ECO:0000256" key="2">
    <source>
        <dbReference type="ARBA" id="ARBA00004141"/>
    </source>
</evidence>
<dbReference type="PRINTS" id="PR00344">
    <property type="entry name" value="BCTRLSENSOR"/>
</dbReference>
<dbReference type="NCBIfam" id="TIGR00229">
    <property type="entry name" value="sensory_box"/>
    <property type="match status" value="2"/>
</dbReference>
<dbReference type="Gene3D" id="1.10.287.130">
    <property type="match status" value="1"/>
</dbReference>
<dbReference type="InterPro" id="IPR035965">
    <property type="entry name" value="PAS-like_dom_sf"/>
</dbReference>
<feature type="domain" description="Histidine kinase" evidence="13">
    <location>
        <begin position="457"/>
        <end position="673"/>
    </location>
</feature>
<dbReference type="InterPro" id="IPR013656">
    <property type="entry name" value="PAS_4"/>
</dbReference>
<gene>
    <name evidence="16" type="ORF">SAMN05216464_102411</name>
</gene>
<dbReference type="GO" id="GO:0016020">
    <property type="term" value="C:membrane"/>
    <property type="evidence" value="ECO:0007669"/>
    <property type="project" value="UniProtKB-SubCell"/>
</dbReference>
<dbReference type="GO" id="GO:0000156">
    <property type="term" value="F:phosphorelay response regulator activity"/>
    <property type="evidence" value="ECO:0007669"/>
    <property type="project" value="TreeGrafter"/>
</dbReference>
<dbReference type="OrthoDB" id="9813151at2"/>
<protein>
    <recommendedName>
        <fullName evidence="3">histidine kinase</fullName>
        <ecNumber evidence="3">2.7.13.3</ecNumber>
    </recommendedName>
</protein>
<dbReference type="Gene3D" id="3.30.565.10">
    <property type="entry name" value="Histidine kinase-like ATPase, C-terminal domain"/>
    <property type="match status" value="1"/>
</dbReference>
<evidence type="ECO:0000256" key="10">
    <source>
        <dbReference type="ARBA" id="ARBA00022989"/>
    </source>
</evidence>
<dbReference type="Pfam" id="PF02518">
    <property type="entry name" value="HATPase_c"/>
    <property type="match status" value="1"/>
</dbReference>
<dbReference type="SMART" id="SM00091">
    <property type="entry name" value="PAS"/>
    <property type="match status" value="2"/>
</dbReference>
<keyword evidence="17" id="KW-1185">Reference proteome</keyword>
<reference evidence="16 17" key="1">
    <citation type="submission" date="2016-10" db="EMBL/GenBank/DDBJ databases">
        <authorList>
            <person name="de Groot N.N."/>
        </authorList>
    </citation>
    <scope>NUCLEOTIDE SEQUENCE [LARGE SCALE GENOMIC DNA]</scope>
    <source>
        <strain evidence="16 17">47C3B</strain>
    </source>
</reference>
<dbReference type="PROSITE" id="PS50113">
    <property type="entry name" value="PAC"/>
    <property type="match status" value="2"/>
</dbReference>
<keyword evidence="4" id="KW-0597">Phosphoprotein</keyword>
<evidence type="ECO:0000259" key="14">
    <source>
        <dbReference type="PROSITE" id="PS50112"/>
    </source>
</evidence>
<dbReference type="InterPro" id="IPR036890">
    <property type="entry name" value="HATPase_C_sf"/>
</dbReference>
<name>A0A1G6X869_9SPHI</name>
<evidence type="ECO:0000256" key="4">
    <source>
        <dbReference type="ARBA" id="ARBA00022553"/>
    </source>
</evidence>